<keyword evidence="1" id="KW-0732">Signal</keyword>
<dbReference type="InterPro" id="IPR008613">
    <property type="entry name" value="Excalibur_Ca-bd_domain"/>
</dbReference>
<dbReference type="EMBL" id="PHHA01000002">
    <property type="protein sequence ID" value="PJG86577.1"/>
    <property type="molecule type" value="Genomic_DNA"/>
</dbReference>
<keyword evidence="4" id="KW-1185">Reference proteome</keyword>
<feature type="chain" id="PRO_5014786352" evidence="1">
    <location>
        <begin position="20"/>
        <end position="72"/>
    </location>
</feature>
<feature type="signal peptide" evidence="1">
    <location>
        <begin position="1"/>
        <end position="19"/>
    </location>
</feature>
<sequence>MKKYLLIVTALFLSSSLFAAEYSCENSRKYCKEIKSCAEAKYYLNQCGESRLDRDGDGIPCENICGKGKKKK</sequence>
<evidence type="ECO:0000259" key="2">
    <source>
        <dbReference type="SMART" id="SM00894"/>
    </source>
</evidence>
<protein>
    <submittedName>
        <fullName evidence="3">Cold-shock protein</fullName>
    </submittedName>
</protein>
<dbReference type="SMART" id="SM00894">
    <property type="entry name" value="Excalibur"/>
    <property type="match status" value="1"/>
</dbReference>
<proteinExistence type="predicted"/>
<evidence type="ECO:0000313" key="4">
    <source>
        <dbReference type="Proteomes" id="UP000229329"/>
    </source>
</evidence>
<dbReference type="AlphaFoldDB" id="A0A2M8S5Z9"/>
<dbReference type="OrthoDB" id="9800417at2"/>
<feature type="domain" description="Excalibur calcium-binding" evidence="2">
    <location>
        <begin position="27"/>
        <end position="62"/>
    </location>
</feature>
<gene>
    <name evidence="3" type="ORF">CVP05_01865</name>
</gene>
<dbReference type="Proteomes" id="UP000229329">
    <property type="component" value="Unassembled WGS sequence"/>
</dbReference>
<dbReference type="RefSeq" id="WP_100287852.1">
    <property type="nucleotide sequence ID" value="NZ_PHHA01000002.1"/>
</dbReference>
<comment type="caution">
    <text evidence="3">The sequence shown here is derived from an EMBL/GenBank/DDBJ whole genome shotgun (WGS) entry which is preliminary data.</text>
</comment>
<reference evidence="3 4" key="1">
    <citation type="submission" date="2017-11" db="EMBL/GenBank/DDBJ databases">
        <title>Reclassification of Bisgaard taxon 7 as Conservatibacter flavescens gen. nov., sp. nov.</title>
        <authorList>
            <person name="Christensen H."/>
        </authorList>
    </citation>
    <scope>NUCLEOTIDE SEQUENCE [LARGE SCALE GENOMIC DNA]</scope>
    <source>
        <strain evidence="3 4">7_4</strain>
    </source>
</reference>
<evidence type="ECO:0000256" key="1">
    <source>
        <dbReference type="SAM" id="SignalP"/>
    </source>
</evidence>
<name>A0A2M8S5Z9_9PAST</name>
<evidence type="ECO:0000313" key="3">
    <source>
        <dbReference type="EMBL" id="PJG86577.1"/>
    </source>
</evidence>
<organism evidence="3 4">
    <name type="scientific">Conservatibacter flavescens</name>
    <dbReference type="NCBI Taxonomy" id="28161"/>
    <lineage>
        <taxon>Bacteria</taxon>
        <taxon>Pseudomonadati</taxon>
        <taxon>Pseudomonadota</taxon>
        <taxon>Gammaproteobacteria</taxon>
        <taxon>Pasteurellales</taxon>
        <taxon>Pasteurellaceae</taxon>
        <taxon>Conservatibacter</taxon>
    </lineage>
</organism>
<accession>A0A2M8S5Z9</accession>
<dbReference type="Pfam" id="PF05901">
    <property type="entry name" value="Excalibur"/>
    <property type="match status" value="1"/>
</dbReference>